<protein>
    <submittedName>
        <fullName evidence="4">Uncharacterized protein</fullName>
    </submittedName>
</protein>
<evidence type="ECO:0000256" key="2">
    <source>
        <dbReference type="ARBA" id="ARBA00023043"/>
    </source>
</evidence>
<feature type="repeat" description="ANK" evidence="3">
    <location>
        <begin position="32"/>
        <end position="57"/>
    </location>
</feature>
<evidence type="ECO:0000313" key="5">
    <source>
        <dbReference type="Proteomes" id="UP000224634"/>
    </source>
</evidence>
<keyword evidence="1" id="KW-0677">Repeat</keyword>
<feature type="repeat" description="ANK" evidence="3">
    <location>
        <begin position="101"/>
        <end position="127"/>
    </location>
</feature>
<dbReference type="STRING" id="1447883.A0A2B7YZN9"/>
<dbReference type="SUPFAM" id="SSF48403">
    <property type="entry name" value="Ankyrin repeat"/>
    <property type="match status" value="1"/>
</dbReference>
<feature type="repeat" description="ANK" evidence="3">
    <location>
        <begin position="1"/>
        <end position="31"/>
    </location>
</feature>
<dbReference type="OrthoDB" id="4188641at2759"/>
<keyword evidence="5" id="KW-1185">Reference proteome</keyword>
<dbReference type="EMBL" id="PDNA01000015">
    <property type="protein sequence ID" value="PGH26620.1"/>
    <property type="molecule type" value="Genomic_DNA"/>
</dbReference>
<evidence type="ECO:0000256" key="3">
    <source>
        <dbReference type="PROSITE-ProRule" id="PRU00023"/>
    </source>
</evidence>
<evidence type="ECO:0000313" key="4">
    <source>
        <dbReference type="EMBL" id="PGH26620.1"/>
    </source>
</evidence>
<sequence>MTPLHRAVIYSNQVADEMLLSAGASSVAPDEKGFQPIHWAAGKGRLECLQLLLNKGSLERILTGRSHQGELHFARPRKYGQYDVAKRLLSEGADINMSEIRGATSLFWAVKYGRTAVVQLLLDHEANPQPLGGKSPLHTAAGEGHVDVARVLLGYLAISLTDITAVHQSQRRRKGATSVLYRCFSKMKSIQTILIIVQCLLDYGTTDPDLCNDRGEMPLHWAASRGFGTMISLLVDHGADVSLRDSEGRFFTDRRVDEPSSFLSIPS</sequence>
<dbReference type="PRINTS" id="PR01415">
    <property type="entry name" value="ANKYRIN"/>
</dbReference>
<dbReference type="InterPro" id="IPR002110">
    <property type="entry name" value="Ankyrin_rpt"/>
</dbReference>
<comment type="caution">
    <text evidence="4">The sequence shown here is derived from an EMBL/GenBank/DDBJ whole genome shotgun (WGS) entry which is preliminary data.</text>
</comment>
<dbReference type="Gene3D" id="1.25.40.20">
    <property type="entry name" value="Ankyrin repeat-containing domain"/>
    <property type="match status" value="2"/>
</dbReference>
<keyword evidence="2 3" id="KW-0040">ANK repeat</keyword>
<gene>
    <name evidence="4" type="ORF">AJ80_01749</name>
</gene>
<dbReference type="PROSITE" id="PS50088">
    <property type="entry name" value="ANK_REPEAT"/>
    <property type="match status" value="5"/>
</dbReference>
<evidence type="ECO:0000256" key="1">
    <source>
        <dbReference type="ARBA" id="ARBA00022737"/>
    </source>
</evidence>
<reference evidence="4 5" key="1">
    <citation type="submission" date="2017-10" db="EMBL/GenBank/DDBJ databases">
        <title>Comparative genomics in systemic dimorphic fungi from Ajellomycetaceae.</title>
        <authorList>
            <person name="Munoz J.F."/>
            <person name="Mcewen J.G."/>
            <person name="Clay O.K."/>
            <person name="Cuomo C.A."/>
        </authorList>
    </citation>
    <scope>NUCLEOTIDE SEQUENCE [LARGE SCALE GENOMIC DNA]</scope>
    <source>
        <strain evidence="4 5">UAMH7299</strain>
    </source>
</reference>
<dbReference type="AlphaFoldDB" id="A0A2B7YZN9"/>
<dbReference type="Pfam" id="PF12796">
    <property type="entry name" value="Ank_2"/>
    <property type="match status" value="3"/>
</dbReference>
<dbReference type="Proteomes" id="UP000224634">
    <property type="component" value="Unassembled WGS sequence"/>
</dbReference>
<dbReference type="PANTHER" id="PTHR24198:SF165">
    <property type="entry name" value="ANKYRIN REPEAT-CONTAINING PROTEIN-RELATED"/>
    <property type="match status" value="1"/>
</dbReference>
<proteinExistence type="predicted"/>
<feature type="repeat" description="ANK" evidence="3">
    <location>
        <begin position="132"/>
        <end position="153"/>
    </location>
</feature>
<organism evidence="4 5">
    <name type="scientific">Polytolypa hystricis (strain UAMH7299)</name>
    <dbReference type="NCBI Taxonomy" id="1447883"/>
    <lineage>
        <taxon>Eukaryota</taxon>
        <taxon>Fungi</taxon>
        <taxon>Dikarya</taxon>
        <taxon>Ascomycota</taxon>
        <taxon>Pezizomycotina</taxon>
        <taxon>Eurotiomycetes</taxon>
        <taxon>Eurotiomycetidae</taxon>
        <taxon>Onygenales</taxon>
        <taxon>Onygenales incertae sedis</taxon>
        <taxon>Polytolypa</taxon>
    </lineage>
</organism>
<dbReference type="InterPro" id="IPR036770">
    <property type="entry name" value="Ankyrin_rpt-contain_sf"/>
</dbReference>
<accession>A0A2B7YZN9</accession>
<dbReference type="SMART" id="SM00248">
    <property type="entry name" value="ANK"/>
    <property type="match status" value="5"/>
</dbReference>
<dbReference type="PROSITE" id="PS50297">
    <property type="entry name" value="ANK_REP_REGION"/>
    <property type="match status" value="4"/>
</dbReference>
<dbReference type="PANTHER" id="PTHR24198">
    <property type="entry name" value="ANKYRIN REPEAT AND PROTEIN KINASE DOMAIN-CONTAINING PROTEIN"/>
    <property type="match status" value="1"/>
</dbReference>
<name>A0A2B7YZN9_POLH7</name>
<feature type="repeat" description="ANK" evidence="3">
    <location>
        <begin position="214"/>
        <end position="246"/>
    </location>
</feature>